<accession>A0ABW0CYT0</accession>
<sequence length="113" mass="12120">MTGNSWALLTRVRTVASVALVSNGTTRLEQDLARQGLDTQADSVVNTARIGVAKPDPKVYRIAAESVGAPVDRCLFIDDTAVNVAAARQVSMTALHYRQLDDLRMALAPLLGQ</sequence>
<reference evidence="2" key="1">
    <citation type="journal article" date="2019" name="Int. J. Syst. Evol. Microbiol.">
        <title>The Global Catalogue of Microorganisms (GCM) 10K type strain sequencing project: providing services to taxonomists for standard genome sequencing and annotation.</title>
        <authorList>
            <consortium name="The Broad Institute Genomics Platform"/>
            <consortium name="The Broad Institute Genome Sequencing Center for Infectious Disease"/>
            <person name="Wu L."/>
            <person name="Ma J."/>
        </authorList>
    </citation>
    <scope>NUCLEOTIDE SEQUENCE [LARGE SCALE GENOMIC DNA]</scope>
    <source>
        <strain evidence="2">KCTC 42586</strain>
    </source>
</reference>
<name>A0ABW0CYT0_STRCD</name>
<dbReference type="GO" id="GO:0016787">
    <property type="term" value="F:hydrolase activity"/>
    <property type="evidence" value="ECO:0007669"/>
    <property type="project" value="UniProtKB-KW"/>
</dbReference>
<dbReference type="SUPFAM" id="SSF56784">
    <property type="entry name" value="HAD-like"/>
    <property type="match status" value="1"/>
</dbReference>
<dbReference type="NCBIfam" id="TIGR01549">
    <property type="entry name" value="HAD-SF-IA-v1"/>
    <property type="match status" value="1"/>
</dbReference>
<keyword evidence="1" id="KW-0378">Hydrolase</keyword>
<keyword evidence="2" id="KW-1185">Reference proteome</keyword>
<dbReference type="PANTHER" id="PTHR43611:SF3">
    <property type="entry name" value="FLAVIN MONONUCLEOTIDE HYDROLASE 1, CHLOROPLATIC"/>
    <property type="match status" value="1"/>
</dbReference>
<dbReference type="InterPro" id="IPR006439">
    <property type="entry name" value="HAD-SF_hydro_IA"/>
</dbReference>
<organism evidence="1 2">
    <name type="scientific">Streptomyces coerulescens</name>
    <dbReference type="NCBI Taxonomy" id="29304"/>
    <lineage>
        <taxon>Bacteria</taxon>
        <taxon>Bacillati</taxon>
        <taxon>Actinomycetota</taxon>
        <taxon>Actinomycetes</taxon>
        <taxon>Kitasatosporales</taxon>
        <taxon>Streptomycetaceae</taxon>
        <taxon>Streptomyces</taxon>
    </lineage>
</organism>
<protein>
    <submittedName>
        <fullName evidence="1">HAD-IA family hydrolase</fullName>
    </submittedName>
</protein>
<dbReference type="Pfam" id="PF00702">
    <property type="entry name" value="Hydrolase"/>
    <property type="match status" value="1"/>
</dbReference>
<dbReference type="PANTHER" id="PTHR43611">
    <property type="entry name" value="ALPHA-D-GLUCOSE 1-PHOSPHATE PHOSPHATASE"/>
    <property type="match status" value="1"/>
</dbReference>
<dbReference type="PRINTS" id="PR00413">
    <property type="entry name" value="HADHALOGNASE"/>
</dbReference>
<evidence type="ECO:0000313" key="1">
    <source>
        <dbReference type="EMBL" id="MFC5220022.1"/>
    </source>
</evidence>
<gene>
    <name evidence="1" type="ORF">ACFPQ9_40045</name>
</gene>
<dbReference type="InterPro" id="IPR023214">
    <property type="entry name" value="HAD_sf"/>
</dbReference>
<dbReference type="EMBL" id="JBHSKM010000045">
    <property type="protein sequence ID" value="MFC5220022.1"/>
    <property type="molecule type" value="Genomic_DNA"/>
</dbReference>
<dbReference type="Gene3D" id="3.40.50.1000">
    <property type="entry name" value="HAD superfamily/HAD-like"/>
    <property type="match status" value="1"/>
</dbReference>
<dbReference type="InterPro" id="IPR036412">
    <property type="entry name" value="HAD-like_sf"/>
</dbReference>
<dbReference type="Proteomes" id="UP001596263">
    <property type="component" value="Unassembled WGS sequence"/>
</dbReference>
<dbReference type="RefSeq" id="WP_380864465.1">
    <property type="nucleotide sequence ID" value="NZ_JBHSKM010000045.1"/>
</dbReference>
<comment type="caution">
    <text evidence="1">The sequence shown here is derived from an EMBL/GenBank/DDBJ whole genome shotgun (WGS) entry which is preliminary data.</text>
</comment>
<dbReference type="NCBIfam" id="TIGR01509">
    <property type="entry name" value="HAD-SF-IA-v3"/>
    <property type="match status" value="1"/>
</dbReference>
<proteinExistence type="predicted"/>
<evidence type="ECO:0000313" key="2">
    <source>
        <dbReference type="Proteomes" id="UP001596263"/>
    </source>
</evidence>